<dbReference type="InterPro" id="IPR058548">
    <property type="entry name" value="MlaB-like_STAS"/>
</dbReference>
<dbReference type="Proteomes" id="UP000536835">
    <property type="component" value="Unassembled WGS sequence"/>
</dbReference>
<protein>
    <submittedName>
        <fullName evidence="2">STAS domain-containing protein</fullName>
    </submittedName>
</protein>
<proteinExistence type="predicted"/>
<accession>A0A7Y3W5I2</accession>
<feature type="domain" description="STAS" evidence="1">
    <location>
        <begin position="1"/>
        <end position="103"/>
    </location>
</feature>
<organism evidence="2 3">
    <name type="scientific">Parvularcula mediterranea</name>
    <dbReference type="NCBI Taxonomy" id="2732508"/>
    <lineage>
        <taxon>Bacteria</taxon>
        <taxon>Pseudomonadati</taxon>
        <taxon>Pseudomonadota</taxon>
        <taxon>Alphaproteobacteria</taxon>
        <taxon>Parvularculales</taxon>
        <taxon>Parvularculaceae</taxon>
        <taxon>Parvularcula</taxon>
    </lineage>
</organism>
<name>A0A7Y3W5I2_9PROT</name>
<dbReference type="Gene3D" id="3.30.750.24">
    <property type="entry name" value="STAS domain"/>
    <property type="match status" value="1"/>
</dbReference>
<dbReference type="Pfam" id="PF13466">
    <property type="entry name" value="STAS_2"/>
    <property type="match status" value="1"/>
</dbReference>
<keyword evidence="3" id="KW-1185">Reference proteome</keyword>
<comment type="caution">
    <text evidence="2">The sequence shown here is derived from an EMBL/GenBank/DDBJ whole genome shotgun (WGS) entry which is preliminary data.</text>
</comment>
<sequence length="103" mass="10882">MSEGGGYCQITLDAKLASRAAPELYERLSGHKDDTVVLDASKVEQVGVLCLQILASAHKSWSERGLEFEVVDPSAAFRESTETLGLDLSLIGVATMGEVQGGA</sequence>
<dbReference type="EMBL" id="JABFCX010000002">
    <property type="protein sequence ID" value="NNU16311.1"/>
    <property type="molecule type" value="Genomic_DNA"/>
</dbReference>
<dbReference type="SUPFAM" id="SSF52091">
    <property type="entry name" value="SpoIIaa-like"/>
    <property type="match status" value="1"/>
</dbReference>
<gene>
    <name evidence="2" type="ORF">HK107_08255</name>
</gene>
<dbReference type="InterPro" id="IPR002645">
    <property type="entry name" value="STAS_dom"/>
</dbReference>
<dbReference type="InterPro" id="IPR036513">
    <property type="entry name" value="STAS_dom_sf"/>
</dbReference>
<evidence type="ECO:0000313" key="2">
    <source>
        <dbReference type="EMBL" id="NNU16311.1"/>
    </source>
</evidence>
<evidence type="ECO:0000259" key="1">
    <source>
        <dbReference type="PROSITE" id="PS50801"/>
    </source>
</evidence>
<dbReference type="AlphaFoldDB" id="A0A7Y3W5I2"/>
<reference evidence="2 3" key="1">
    <citation type="submission" date="2020-05" db="EMBL/GenBank/DDBJ databases">
        <title>Parvularcula mediterraneae sp. nov., isolated from polypropylene straw from shallow seawater of the seashore of Laganas in Zakynthos island, Greece.</title>
        <authorList>
            <person name="Szabo I."/>
            <person name="Al-Omari J."/>
            <person name="Rado J."/>
            <person name="Szerdahelyi G.S."/>
        </authorList>
    </citation>
    <scope>NUCLEOTIDE SEQUENCE [LARGE SCALE GENOMIC DNA]</scope>
    <source>
        <strain evidence="2 3">ZS-1/3</strain>
    </source>
</reference>
<dbReference type="RefSeq" id="WP_173198423.1">
    <property type="nucleotide sequence ID" value="NZ_JABFCX010000002.1"/>
</dbReference>
<evidence type="ECO:0000313" key="3">
    <source>
        <dbReference type="Proteomes" id="UP000536835"/>
    </source>
</evidence>
<dbReference type="PROSITE" id="PS50801">
    <property type="entry name" value="STAS"/>
    <property type="match status" value="1"/>
</dbReference>